<keyword evidence="1" id="KW-0472">Membrane</keyword>
<keyword evidence="3" id="KW-1185">Reference proteome</keyword>
<keyword evidence="1" id="KW-0812">Transmembrane</keyword>
<reference evidence="4" key="1">
    <citation type="submission" date="2016-11" db="UniProtKB">
        <authorList>
            <consortium name="WormBaseParasite"/>
        </authorList>
    </citation>
    <scope>IDENTIFICATION</scope>
</reference>
<sequence length="172" mass="19464">MSSMRAAACVDALLFLPILAKISAFNHNEHLKFSGVRVGTEVLKVAPEAKLHLVVFGENLQKSGYLLTSTDRCDDWDNPNVSPKTYVDADLDTFYNNAVRLVVQHGVPFTEQHTTFQLCNKLMSSSGEGKNSKVIIILQQIIFVIIKIVWYFKKFSSKVFLFTITLKFIFIE</sequence>
<name>A0A1I7X4X7_HETBA</name>
<evidence type="ECO:0000313" key="4">
    <source>
        <dbReference type="WBParaSite" id="Hba_12603"/>
    </source>
</evidence>
<keyword evidence="2" id="KW-0732">Signal</keyword>
<dbReference type="AlphaFoldDB" id="A0A1I7X4X7"/>
<feature type="transmembrane region" description="Helical" evidence="1">
    <location>
        <begin position="134"/>
        <end position="152"/>
    </location>
</feature>
<evidence type="ECO:0000256" key="1">
    <source>
        <dbReference type="SAM" id="Phobius"/>
    </source>
</evidence>
<feature type="signal peptide" evidence="2">
    <location>
        <begin position="1"/>
        <end position="24"/>
    </location>
</feature>
<dbReference type="WBParaSite" id="Hba_12603">
    <property type="protein sequence ID" value="Hba_12603"/>
    <property type="gene ID" value="Hba_12603"/>
</dbReference>
<keyword evidence="1" id="KW-1133">Transmembrane helix</keyword>
<evidence type="ECO:0000256" key="2">
    <source>
        <dbReference type="SAM" id="SignalP"/>
    </source>
</evidence>
<feature type="chain" id="PRO_5009310977" evidence="2">
    <location>
        <begin position="25"/>
        <end position="172"/>
    </location>
</feature>
<accession>A0A1I7X4X7</accession>
<dbReference type="Proteomes" id="UP000095283">
    <property type="component" value="Unplaced"/>
</dbReference>
<proteinExistence type="predicted"/>
<organism evidence="3 4">
    <name type="scientific">Heterorhabditis bacteriophora</name>
    <name type="common">Entomopathogenic nematode worm</name>
    <dbReference type="NCBI Taxonomy" id="37862"/>
    <lineage>
        <taxon>Eukaryota</taxon>
        <taxon>Metazoa</taxon>
        <taxon>Ecdysozoa</taxon>
        <taxon>Nematoda</taxon>
        <taxon>Chromadorea</taxon>
        <taxon>Rhabditida</taxon>
        <taxon>Rhabditina</taxon>
        <taxon>Rhabditomorpha</taxon>
        <taxon>Strongyloidea</taxon>
        <taxon>Heterorhabditidae</taxon>
        <taxon>Heterorhabditis</taxon>
    </lineage>
</organism>
<evidence type="ECO:0000313" key="3">
    <source>
        <dbReference type="Proteomes" id="UP000095283"/>
    </source>
</evidence>
<protein>
    <submittedName>
        <fullName evidence="4">Beta-amylase</fullName>
    </submittedName>
</protein>